<name>A0A6N4V7G7_9MYCO</name>
<dbReference type="GO" id="GO:0003700">
    <property type="term" value="F:DNA-binding transcription factor activity"/>
    <property type="evidence" value="ECO:0007669"/>
    <property type="project" value="TreeGrafter"/>
</dbReference>
<dbReference type="Proteomes" id="UP000466785">
    <property type="component" value="Chromosome"/>
</dbReference>
<evidence type="ECO:0000256" key="2">
    <source>
        <dbReference type="ARBA" id="ARBA00023125"/>
    </source>
</evidence>
<evidence type="ECO:0000256" key="4">
    <source>
        <dbReference type="PROSITE-ProRule" id="PRU00335"/>
    </source>
</evidence>
<keyword evidence="3" id="KW-0804">Transcription</keyword>
<keyword evidence="2 4" id="KW-0238">DNA-binding</keyword>
<sequence length="191" mass="21067">MSDLADEHSSTRQRILAATAEVLGRNGTTKLSLSDVAAAARVSRPTLYRYFSDKQVLLDDFAVWERHLYERAIAEATAAVPAAQKLDAALQVIVRYQLSYPGLRMVDVEPDQVIRRVARIIPLMRERLQRLCTGPDSGLSAATAVRLAISQYLVHSDDSADFLAQLRHAARVTQFAPPPRHAVSDADGRCS</sequence>
<evidence type="ECO:0000256" key="1">
    <source>
        <dbReference type="ARBA" id="ARBA00023015"/>
    </source>
</evidence>
<keyword evidence="7" id="KW-1185">Reference proteome</keyword>
<gene>
    <name evidence="6" type="ORF">MPOR_25620</name>
</gene>
<dbReference type="PANTHER" id="PTHR30055">
    <property type="entry name" value="HTH-TYPE TRANSCRIPTIONAL REGULATOR RUTR"/>
    <property type="match status" value="1"/>
</dbReference>
<keyword evidence="1" id="KW-0805">Transcription regulation</keyword>
<feature type="DNA-binding region" description="H-T-H motif" evidence="4">
    <location>
        <begin position="32"/>
        <end position="51"/>
    </location>
</feature>
<dbReference type="InterPro" id="IPR050109">
    <property type="entry name" value="HTH-type_TetR-like_transc_reg"/>
</dbReference>
<evidence type="ECO:0000256" key="3">
    <source>
        <dbReference type="ARBA" id="ARBA00023163"/>
    </source>
</evidence>
<dbReference type="KEGG" id="mpof:MPOR_25620"/>
<dbReference type="EMBL" id="AP022570">
    <property type="protein sequence ID" value="BBX51536.1"/>
    <property type="molecule type" value="Genomic_DNA"/>
</dbReference>
<dbReference type="PANTHER" id="PTHR30055:SF234">
    <property type="entry name" value="HTH-TYPE TRANSCRIPTIONAL REGULATOR BETI"/>
    <property type="match status" value="1"/>
</dbReference>
<evidence type="ECO:0000259" key="5">
    <source>
        <dbReference type="PROSITE" id="PS50977"/>
    </source>
</evidence>
<proteinExistence type="predicted"/>
<dbReference type="Gene3D" id="1.10.357.10">
    <property type="entry name" value="Tetracycline Repressor, domain 2"/>
    <property type="match status" value="1"/>
</dbReference>
<dbReference type="Pfam" id="PF00440">
    <property type="entry name" value="TetR_N"/>
    <property type="match status" value="1"/>
</dbReference>
<reference evidence="6 7" key="1">
    <citation type="journal article" date="2019" name="Emerg. Microbes Infect.">
        <title>Comprehensive subspecies identification of 175 nontuberculous mycobacteria species based on 7547 genomic profiles.</title>
        <authorList>
            <person name="Matsumoto Y."/>
            <person name="Kinjo T."/>
            <person name="Motooka D."/>
            <person name="Nabeya D."/>
            <person name="Jung N."/>
            <person name="Uechi K."/>
            <person name="Horii T."/>
            <person name="Iida T."/>
            <person name="Fujita J."/>
            <person name="Nakamura S."/>
        </authorList>
    </citation>
    <scope>NUCLEOTIDE SEQUENCE [LARGE SCALE GENOMIC DNA]</scope>
    <source>
        <strain evidence="6 7">JCM 12603</strain>
    </source>
</reference>
<dbReference type="GO" id="GO:0000976">
    <property type="term" value="F:transcription cis-regulatory region binding"/>
    <property type="evidence" value="ECO:0007669"/>
    <property type="project" value="TreeGrafter"/>
</dbReference>
<protein>
    <submittedName>
        <fullName evidence="6">TetR family transcriptional regulator</fullName>
    </submittedName>
</protein>
<feature type="domain" description="HTH tetR-type" evidence="5">
    <location>
        <begin position="9"/>
        <end position="69"/>
    </location>
</feature>
<dbReference type="PROSITE" id="PS50977">
    <property type="entry name" value="HTH_TETR_2"/>
    <property type="match status" value="1"/>
</dbReference>
<accession>A0A6N4V7G7</accession>
<dbReference type="InterPro" id="IPR001647">
    <property type="entry name" value="HTH_TetR"/>
</dbReference>
<evidence type="ECO:0000313" key="6">
    <source>
        <dbReference type="EMBL" id="BBX51536.1"/>
    </source>
</evidence>
<organism evidence="6 7">
    <name type="scientific">Mycolicibacterium poriferae</name>
    <dbReference type="NCBI Taxonomy" id="39694"/>
    <lineage>
        <taxon>Bacteria</taxon>
        <taxon>Bacillati</taxon>
        <taxon>Actinomycetota</taxon>
        <taxon>Actinomycetes</taxon>
        <taxon>Mycobacteriales</taxon>
        <taxon>Mycobacteriaceae</taxon>
        <taxon>Mycolicibacterium</taxon>
    </lineage>
</organism>
<dbReference type="InterPro" id="IPR009057">
    <property type="entry name" value="Homeodomain-like_sf"/>
</dbReference>
<dbReference type="PRINTS" id="PR00455">
    <property type="entry name" value="HTHTETR"/>
</dbReference>
<evidence type="ECO:0000313" key="7">
    <source>
        <dbReference type="Proteomes" id="UP000466785"/>
    </source>
</evidence>
<dbReference type="AlphaFoldDB" id="A0A6N4V7G7"/>
<dbReference type="RefSeq" id="WP_163674142.1">
    <property type="nucleotide sequence ID" value="NZ_AP022570.1"/>
</dbReference>
<dbReference type="SUPFAM" id="SSF46689">
    <property type="entry name" value="Homeodomain-like"/>
    <property type="match status" value="1"/>
</dbReference>